<organism evidence="1 2">
    <name type="scientific">Clostridium porci</name>
    <dbReference type="NCBI Taxonomy" id="2605778"/>
    <lineage>
        <taxon>Bacteria</taxon>
        <taxon>Bacillati</taxon>
        <taxon>Bacillota</taxon>
        <taxon>Clostridia</taxon>
        <taxon>Eubacteriales</taxon>
        <taxon>Clostridiaceae</taxon>
        <taxon>Clostridium</taxon>
    </lineage>
</organism>
<dbReference type="EMBL" id="VUMD01000027">
    <property type="protein sequence ID" value="MSS38500.1"/>
    <property type="molecule type" value="Genomic_DNA"/>
</dbReference>
<proteinExistence type="predicted"/>
<comment type="caution">
    <text evidence="1">The sequence shown here is derived from an EMBL/GenBank/DDBJ whole genome shotgun (WGS) entry which is preliminary data.</text>
</comment>
<reference evidence="1 2" key="1">
    <citation type="submission" date="2019-08" db="EMBL/GenBank/DDBJ databases">
        <title>In-depth cultivation of the pig gut microbiome towards novel bacterial diversity and tailored functional studies.</title>
        <authorList>
            <person name="Wylensek D."/>
            <person name="Hitch T.C.A."/>
            <person name="Clavel T."/>
        </authorList>
    </citation>
    <scope>NUCLEOTIDE SEQUENCE [LARGE SCALE GENOMIC DNA]</scope>
    <source>
        <strain evidence="1 2">WCA-389-WT-23D1</strain>
    </source>
</reference>
<sequence>MYKAFGSDGTVYTETSIHEMQSKNSEGMGIQLRSFQYAIDKIKQDSNRALFYIHKPGPLPQDDEYLQELADIYVRGLLEVDNFIQNNLAEEGSNNDL</sequence>
<dbReference type="RefSeq" id="WP_154473904.1">
    <property type="nucleotide sequence ID" value="NZ_VUMD01000027.1"/>
</dbReference>
<keyword evidence="2" id="KW-1185">Reference proteome</keyword>
<gene>
    <name evidence="1" type="ORF">FYJ39_18785</name>
</gene>
<protein>
    <submittedName>
        <fullName evidence="1">Uncharacterized protein</fullName>
    </submittedName>
</protein>
<evidence type="ECO:0000313" key="1">
    <source>
        <dbReference type="EMBL" id="MSS38500.1"/>
    </source>
</evidence>
<dbReference type="AlphaFoldDB" id="A0A7X2TEE4"/>
<evidence type="ECO:0000313" key="2">
    <source>
        <dbReference type="Proteomes" id="UP000429958"/>
    </source>
</evidence>
<dbReference type="Proteomes" id="UP000429958">
    <property type="component" value="Unassembled WGS sequence"/>
</dbReference>
<name>A0A7X2TEE4_9CLOT</name>
<accession>A0A7X2TEE4</accession>